<evidence type="ECO:0000313" key="2">
    <source>
        <dbReference type="EMBL" id="CAD8212528.1"/>
    </source>
</evidence>
<sequence length="241" mass="28885">MNHITLSWQQNLVQILTQYNCKDDQISNSNKQLEELFQEFIRIYTKRMQQREFQHNLITSRILIISQERIQQEQLLQTQGFTLDQIKEQREQLLLRLDQRESEQQRLEKFLESGNKTVQSQNQYEDLQDGILMCKEKCQLLQQENIEFTKLAHSLKQQNDQLKSRYSKLREQYDNNLSTLNELQQQGLNLNYRMMKQIKIIKDLGQLNQIGASQNRKSKLENYVSNYSQLEDTCITQLNSF</sequence>
<organism evidence="2 3">
    <name type="scientific">Paramecium octaurelia</name>
    <dbReference type="NCBI Taxonomy" id="43137"/>
    <lineage>
        <taxon>Eukaryota</taxon>
        <taxon>Sar</taxon>
        <taxon>Alveolata</taxon>
        <taxon>Ciliophora</taxon>
        <taxon>Intramacronucleata</taxon>
        <taxon>Oligohymenophorea</taxon>
        <taxon>Peniculida</taxon>
        <taxon>Parameciidae</taxon>
        <taxon>Paramecium</taxon>
    </lineage>
</organism>
<name>A0A8S1YGN4_PAROT</name>
<feature type="coiled-coil region" evidence="1">
    <location>
        <begin position="152"/>
        <end position="186"/>
    </location>
</feature>
<dbReference type="Proteomes" id="UP000683925">
    <property type="component" value="Unassembled WGS sequence"/>
</dbReference>
<dbReference type="OMA" id="LTQYNCK"/>
<evidence type="ECO:0000256" key="1">
    <source>
        <dbReference type="SAM" id="Coils"/>
    </source>
</evidence>
<comment type="caution">
    <text evidence="2">The sequence shown here is derived from an EMBL/GenBank/DDBJ whole genome shotgun (WGS) entry which is preliminary data.</text>
</comment>
<gene>
    <name evidence="2" type="ORF">POCTA_138.1.T1580053</name>
</gene>
<keyword evidence="3" id="KW-1185">Reference proteome</keyword>
<accession>A0A8S1YGN4</accession>
<evidence type="ECO:0000313" key="3">
    <source>
        <dbReference type="Proteomes" id="UP000683925"/>
    </source>
</evidence>
<dbReference type="EMBL" id="CAJJDP010000160">
    <property type="protein sequence ID" value="CAD8212528.1"/>
    <property type="molecule type" value="Genomic_DNA"/>
</dbReference>
<proteinExistence type="predicted"/>
<keyword evidence="1" id="KW-0175">Coiled coil</keyword>
<protein>
    <submittedName>
        <fullName evidence="2">Uncharacterized protein</fullName>
    </submittedName>
</protein>
<dbReference type="AlphaFoldDB" id="A0A8S1YGN4"/>
<reference evidence="2" key="1">
    <citation type="submission" date="2021-01" db="EMBL/GenBank/DDBJ databases">
        <authorList>
            <consortium name="Genoscope - CEA"/>
            <person name="William W."/>
        </authorList>
    </citation>
    <scope>NUCLEOTIDE SEQUENCE</scope>
</reference>
<dbReference type="OrthoDB" id="308348at2759"/>